<sequence length="283" mass="32801">MFTVEHFLKDGISRSTIYDILKRSIIERKQGSGRKPTIMTQKNLKRLKTRFNNKDGVSQGDVARIFGCSQQYISKSLKKLQVKARKKQKSPAYTESQIAKLKKDYRYLVRDFEDKNFILDDESYFTLSKPQMPGNSFYYTDDSSVTPPEVEFKMRSKFDKKVMLYTVVSNRGVSEPFFKESGLAVNQEVYKNQCLAKILVPFINKYHSDDNYIFWPDKVSSHYAKSVTAFLESKNIPFVPNNVNPTNLPQCIEDFFGELSSLVYKSGWKAKTFHNSSVELRNT</sequence>
<name>A0AA38IWW1_9CUCU</name>
<protein>
    <recommendedName>
        <fullName evidence="3">Tc1-like transposase DDE domain-containing protein</fullName>
    </recommendedName>
</protein>
<evidence type="ECO:0000313" key="1">
    <source>
        <dbReference type="EMBL" id="KAJ3661692.1"/>
    </source>
</evidence>
<reference evidence="1" key="1">
    <citation type="journal article" date="2023" name="G3 (Bethesda)">
        <title>Whole genome assemblies of Zophobas morio and Tenebrio molitor.</title>
        <authorList>
            <person name="Kaur S."/>
            <person name="Stinson S.A."/>
            <person name="diCenzo G.C."/>
        </authorList>
    </citation>
    <scope>NUCLEOTIDE SEQUENCE</scope>
    <source>
        <strain evidence="1">QUZm001</strain>
    </source>
</reference>
<gene>
    <name evidence="1" type="ORF">Zmor_006079</name>
</gene>
<organism evidence="1 2">
    <name type="scientific">Zophobas morio</name>
    <dbReference type="NCBI Taxonomy" id="2755281"/>
    <lineage>
        <taxon>Eukaryota</taxon>
        <taxon>Metazoa</taxon>
        <taxon>Ecdysozoa</taxon>
        <taxon>Arthropoda</taxon>
        <taxon>Hexapoda</taxon>
        <taxon>Insecta</taxon>
        <taxon>Pterygota</taxon>
        <taxon>Neoptera</taxon>
        <taxon>Endopterygota</taxon>
        <taxon>Coleoptera</taxon>
        <taxon>Polyphaga</taxon>
        <taxon>Cucujiformia</taxon>
        <taxon>Tenebrionidae</taxon>
        <taxon>Zophobas</taxon>
    </lineage>
</organism>
<comment type="caution">
    <text evidence="1">The sequence shown here is derived from an EMBL/GenBank/DDBJ whole genome shotgun (WGS) entry which is preliminary data.</text>
</comment>
<proteinExistence type="predicted"/>
<dbReference type="Gene3D" id="3.30.420.10">
    <property type="entry name" value="Ribonuclease H-like superfamily/Ribonuclease H"/>
    <property type="match status" value="1"/>
</dbReference>
<dbReference type="AlphaFoldDB" id="A0AA38IWW1"/>
<evidence type="ECO:0000313" key="2">
    <source>
        <dbReference type="Proteomes" id="UP001168821"/>
    </source>
</evidence>
<evidence type="ECO:0008006" key="3">
    <source>
        <dbReference type="Google" id="ProtNLM"/>
    </source>
</evidence>
<dbReference type="EMBL" id="JALNTZ010000002">
    <property type="protein sequence ID" value="KAJ3661692.1"/>
    <property type="molecule type" value="Genomic_DNA"/>
</dbReference>
<accession>A0AA38IWW1</accession>
<keyword evidence="2" id="KW-1185">Reference proteome</keyword>
<dbReference type="Proteomes" id="UP001168821">
    <property type="component" value="Unassembled WGS sequence"/>
</dbReference>
<dbReference type="InterPro" id="IPR036397">
    <property type="entry name" value="RNaseH_sf"/>
</dbReference>
<dbReference type="GO" id="GO:0003676">
    <property type="term" value="F:nucleic acid binding"/>
    <property type="evidence" value="ECO:0007669"/>
    <property type="project" value="InterPro"/>
</dbReference>